<accession>A0A5B9DNI8</accession>
<dbReference type="Gene3D" id="3.40.50.10320">
    <property type="entry name" value="LmbE-like"/>
    <property type="match status" value="1"/>
</dbReference>
<gene>
    <name evidence="1" type="ORF">FNA67_10380</name>
</gene>
<dbReference type="SUPFAM" id="SSF102588">
    <property type="entry name" value="LmbE-like"/>
    <property type="match status" value="1"/>
</dbReference>
<protein>
    <submittedName>
        <fullName evidence="1">PIG-L family deacetylase</fullName>
    </submittedName>
</protein>
<dbReference type="RefSeq" id="WP_147655988.1">
    <property type="nucleotide sequence ID" value="NZ_BMFM01000001.1"/>
</dbReference>
<dbReference type="GO" id="GO:0016811">
    <property type="term" value="F:hydrolase activity, acting on carbon-nitrogen (but not peptide) bonds, in linear amides"/>
    <property type="evidence" value="ECO:0007669"/>
    <property type="project" value="TreeGrafter"/>
</dbReference>
<dbReference type="KEGG" id="yti:FNA67_10380"/>
<keyword evidence="2" id="KW-1185">Reference proteome</keyword>
<dbReference type="PANTHER" id="PTHR12993">
    <property type="entry name" value="N-ACETYLGLUCOSAMINYL-PHOSPHATIDYLINOSITOL DE-N-ACETYLASE-RELATED"/>
    <property type="match status" value="1"/>
</dbReference>
<dbReference type="InterPro" id="IPR003737">
    <property type="entry name" value="GlcNAc_PI_deacetylase-related"/>
</dbReference>
<dbReference type="OrthoDB" id="3514174at2"/>
<reference evidence="1 2" key="1">
    <citation type="journal article" date="2015" name="Int. J. Syst. Evol. Microbiol.">
        <title>Youhaiella tibetensis gen. nov., sp. nov., isolated from subsurface sediment.</title>
        <authorList>
            <person name="Wang Y.X."/>
            <person name="Huang F.Q."/>
            <person name="Nogi Y."/>
            <person name="Pang S.J."/>
            <person name="Wang P.K."/>
            <person name="Lv J."/>
        </authorList>
    </citation>
    <scope>NUCLEOTIDE SEQUENCE [LARGE SCALE GENOMIC DNA]</scope>
    <source>
        <strain evidence="2">fig4</strain>
    </source>
</reference>
<dbReference type="Proteomes" id="UP000321062">
    <property type="component" value="Chromosome"/>
</dbReference>
<evidence type="ECO:0000313" key="2">
    <source>
        <dbReference type="Proteomes" id="UP000321062"/>
    </source>
</evidence>
<dbReference type="AlphaFoldDB" id="A0A5B9DNI8"/>
<dbReference type="InterPro" id="IPR024078">
    <property type="entry name" value="LmbE-like_dom_sf"/>
</dbReference>
<name>A0A5B9DNI8_9HYPH</name>
<evidence type="ECO:0000313" key="1">
    <source>
        <dbReference type="EMBL" id="QEE20552.1"/>
    </source>
</evidence>
<sequence>MKVLALGAHPDDIEIYMFGTLCAYAARGDELAFAIATDGSKGGKGDPGALSRLRKQEASDAAALIGVTPQFLDFPDGELVPDRELVMALKALFARERPELVITHAPNDYHGDHRALSEAARLASSFSVPVLHADNLRGVAFEPTYYIDVSAHFETKLAAIRCHDSQSPERFVEACRQLNGFRGQQANQANATVYAEAFRFEPAFPFVDIRDLLPPAPPVRAVVNRAET</sequence>
<dbReference type="Pfam" id="PF02585">
    <property type="entry name" value="PIG-L"/>
    <property type="match status" value="1"/>
</dbReference>
<proteinExistence type="predicted"/>
<organism evidence="1 2">
    <name type="scientific">Paradevosia tibetensis</name>
    <dbReference type="NCBI Taxonomy" id="1447062"/>
    <lineage>
        <taxon>Bacteria</taxon>
        <taxon>Pseudomonadati</taxon>
        <taxon>Pseudomonadota</taxon>
        <taxon>Alphaproteobacteria</taxon>
        <taxon>Hyphomicrobiales</taxon>
        <taxon>Devosiaceae</taxon>
        <taxon>Paradevosia</taxon>
    </lineage>
</organism>
<dbReference type="EMBL" id="CP041690">
    <property type="protein sequence ID" value="QEE20552.1"/>
    <property type="molecule type" value="Genomic_DNA"/>
</dbReference>
<dbReference type="PANTHER" id="PTHR12993:SF11">
    <property type="entry name" value="N-ACETYLGLUCOSAMINYL-PHOSPHATIDYLINOSITOL DE-N-ACETYLASE"/>
    <property type="match status" value="1"/>
</dbReference>